<proteinExistence type="predicted"/>
<dbReference type="InterPro" id="IPR050767">
    <property type="entry name" value="Sel1_AlgK"/>
</dbReference>
<accession>A0AAD1DVD4</accession>
<dbReference type="Pfam" id="PF08238">
    <property type="entry name" value="Sel1"/>
    <property type="match status" value="4"/>
</dbReference>
<dbReference type="EMBL" id="CP033930">
    <property type="protein sequence ID" value="AZB17112.1"/>
    <property type="molecule type" value="Genomic_DNA"/>
</dbReference>
<name>A0AAD1DVD4_CHRID</name>
<dbReference type="InterPro" id="IPR032774">
    <property type="entry name" value="WG_beta_rep"/>
</dbReference>
<dbReference type="SMART" id="SM00671">
    <property type="entry name" value="SEL1"/>
    <property type="match status" value="4"/>
</dbReference>
<protein>
    <recommendedName>
        <fullName evidence="3">Beta-lactamase</fullName>
    </recommendedName>
</protein>
<organism evidence="1 2">
    <name type="scientific">Chryseobacterium indologenes</name>
    <name type="common">Flavobacterium indologenes</name>
    <dbReference type="NCBI Taxonomy" id="253"/>
    <lineage>
        <taxon>Bacteria</taxon>
        <taxon>Pseudomonadati</taxon>
        <taxon>Bacteroidota</taxon>
        <taxon>Flavobacteriia</taxon>
        <taxon>Flavobacteriales</taxon>
        <taxon>Weeksellaceae</taxon>
        <taxon>Chryseobacterium group</taxon>
        <taxon>Chryseobacterium</taxon>
    </lineage>
</organism>
<dbReference type="Gene3D" id="1.25.40.10">
    <property type="entry name" value="Tetratricopeptide repeat domain"/>
    <property type="match status" value="1"/>
</dbReference>
<dbReference type="InterPro" id="IPR011990">
    <property type="entry name" value="TPR-like_helical_dom_sf"/>
</dbReference>
<dbReference type="PANTHER" id="PTHR11102">
    <property type="entry name" value="SEL-1-LIKE PROTEIN"/>
    <property type="match status" value="1"/>
</dbReference>
<evidence type="ECO:0000313" key="1">
    <source>
        <dbReference type="EMBL" id="AZB17112.1"/>
    </source>
</evidence>
<reference evidence="1 2" key="1">
    <citation type="submission" date="2018-11" db="EMBL/GenBank/DDBJ databases">
        <title>Proposal to divide the Flavobacteriaceae and reorganize its genera based on Amino Acid Identity values calculated from whole genome sequences.</title>
        <authorList>
            <person name="Nicholson A.C."/>
            <person name="Gulvik C.A."/>
            <person name="Whitney A.M."/>
            <person name="Humrighouse B.W."/>
            <person name="Bell M."/>
            <person name="Holmes B."/>
            <person name="Steigerwalt A.G."/>
            <person name="Villarma A."/>
            <person name="Sheth M."/>
            <person name="Batra D."/>
            <person name="Pryor J."/>
            <person name="Bernardet J.-F."/>
            <person name="Hugo C."/>
            <person name="Kampfer P."/>
            <person name="Newman J."/>
            <person name="McQuiston J.R."/>
        </authorList>
    </citation>
    <scope>NUCLEOTIDE SEQUENCE [LARGE SCALE GENOMIC DNA]</scope>
    <source>
        <strain evidence="1 2">H5559</strain>
    </source>
</reference>
<dbReference type="Pfam" id="PF14903">
    <property type="entry name" value="WG_beta_rep"/>
    <property type="match status" value="1"/>
</dbReference>
<dbReference type="Proteomes" id="UP000269015">
    <property type="component" value="Chromosome"/>
</dbReference>
<dbReference type="AlphaFoldDB" id="A0AAD1DVD4"/>
<sequence length="820" mass="96369">MAHRIYTYNVDSTTLDEFPHYLGEWNYEIPELLLPLFSGNPRSKGKALVFDKESGISMLRSFYDLLGEHYRLTYKKVFYEPVNKMFEILNELPYDTFVMNARDVFNMSEEKHSDQAKDWVLEIKEKSKLYQKAIHNRDLAKLERALFSRHGYDSFLELLETDWVKYGLGYWNEELCKNPSEVYEVNGLWGLKSYKGDILAPPVYEEIFEANEDGVAVVQKNGKFGYLSNDGKTLTECVYDDANDAYFIEEKNYGPVFIGNKAGLLDITTTELIISCEYDELELLRYTGLFNAKKDEVYCVINIKGKQVVADHSDKPFHYDYSGLLYRHLKGTSKRAYYSIDGIFMGEYPEDVLSAISNGFYFAKPNKFQKKTNIIKPDGTLLDEEIDLVMALGDYGYTSFAYRKDKEWFVYDIQSGEFRLKEYKIVNIHRDWFTQYMRDVFMISDGKGWGLYQSARDRWLLPLSEAHKKVESCKLEVFRITTDRGMFYYDQKSDAHSAIYDYICEGIDYTEDLLCLFKGNEMFILDIERRLHQVSDYQMGAVFSKKYNLRGKDLQFFINFYNQWVEQKGSGYEGYFDDKTLTERAEEYVKEGNIQEAVRLYAIGVSRGNADMMVELGYIYAHDDYPEFYDLSKALTLYEKASLQGQPVAWNNLGYHYQQGIGYPQDIRKALQCFKKSAELGDGLAMQNLGLLYFYGDYVLKDYDKALEYYQQAEKKLYFNPDKIAEIYYQQSDYANLQRYLRKDTENTYSNIYYGILFDEGLGVKPNPKKAIKHFENALAYSTYDHALRRLLYYYKEDPAFADPEKYQYWKRYGEENDME</sequence>
<evidence type="ECO:0008006" key="3">
    <source>
        <dbReference type="Google" id="ProtNLM"/>
    </source>
</evidence>
<dbReference type="RefSeq" id="WP_061083966.1">
    <property type="nucleotide sequence ID" value="NZ_CP033930.1"/>
</dbReference>
<dbReference type="SUPFAM" id="SSF81901">
    <property type="entry name" value="HCP-like"/>
    <property type="match status" value="1"/>
</dbReference>
<evidence type="ECO:0000313" key="2">
    <source>
        <dbReference type="Proteomes" id="UP000269015"/>
    </source>
</evidence>
<dbReference type="PANTHER" id="PTHR11102:SF160">
    <property type="entry name" value="ERAD-ASSOCIATED E3 UBIQUITIN-PROTEIN LIGASE COMPONENT HRD3"/>
    <property type="match status" value="1"/>
</dbReference>
<gene>
    <name evidence="1" type="ORF">EG352_04650</name>
</gene>
<dbReference type="InterPro" id="IPR006597">
    <property type="entry name" value="Sel1-like"/>
</dbReference>